<feature type="coiled-coil region" evidence="1">
    <location>
        <begin position="34"/>
        <end position="61"/>
    </location>
</feature>
<organism evidence="2 3">
    <name type="scientific">Peptococcus niger</name>
    <dbReference type="NCBI Taxonomy" id="2741"/>
    <lineage>
        <taxon>Bacteria</taxon>
        <taxon>Bacillati</taxon>
        <taxon>Bacillota</taxon>
        <taxon>Clostridia</taxon>
        <taxon>Eubacteriales</taxon>
        <taxon>Peptococcaceae</taxon>
        <taxon>Peptococcus</taxon>
    </lineage>
</organism>
<evidence type="ECO:0000256" key="1">
    <source>
        <dbReference type="SAM" id="Coils"/>
    </source>
</evidence>
<protein>
    <submittedName>
        <fullName evidence="2">Uncharacterized protein</fullName>
    </submittedName>
</protein>
<accession>A0A1G6RP38</accession>
<gene>
    <name evidence="2" type="ORF">SAMN04489866_10166</name>
</gene>
<keyword evidence="3" id="KW-1185">Reference proteome</keyword>
<dbReference type="STRING" id="2741.SAMN04489866_10166"/>
<dbReference type="Proteomes" id="UP000198995">
    <property type="component" value="Unassembled WGS sequence"/>
</dbReference>
<reference evidence="2 3" key="1">
    <citation type="submission" date="2016-10" db="EMBL/GenBank/DDBJ databases">
        <authorList>
            <person name="de Groot N.N."/>
        </authorList>
    </citation>
    <scope>NUCLEOTIDE SEQUENCE [LARGE SCALE GENOMIC DNA]</scope>
    <source>
        <strain evidence="2 3">DSM 20475</strain>
    </source>
</reference>
<dbReference type="RefSeq" id="WP_091790767.1">
    <property type="nucleotide sequence ID" value="NZ_FNAF01000001.1"/>
</dbReference>
<evidence type="ECO:0000313" key="3">
    <source>
        <dbReference type="Proteomes" id="UP000198995"/>
    </source>
</evidence>
<name>A0A1G6RP38_PEPNI</name>
<dbReference type="EMBL" id="FNAF01000001">
    <property type="protein sequence ID" value="SDD05755.1"/>
    <property type="molecule type" value="Genomic_DNA"/>
</dbReference>
<evidence type="ECO:0000313" key="2">
    <source>
        <dbReference type="EMBL" id="SDD05755.1"/>
    </source>
</evidence>
<keyword evidence="1" id="KW-0175">Coiled coil</keyword>
<sequence length="113" mass="13558">MSWTCFVDANSPKMKELFEALKHEYVKCNFWPMYVDEQELMHVLLEERRELQEAYDEWKAAKYAYESDGTGTPLKIDKATDKRRREMLRGHTVKIMLEAIQVIAILDKWEERI</sequence>
<proteinExistence type="predicted"/>
<dbReference type="AlphaFoldDB" id="A0A1G6RP38"/>